<dbReference type="GO" id="GO:0016853">
    <property type="term" value="F:isomerase activity"/>
    <property type="evidence" value="ECO:0007669"/>
    <property type="project" value="UniProtKB-KW"/>
</dbReference>
<name>A0ABP6ZEE4_9ACTN</name>
<sequence>MVIPIDFLRIVANGTEQFAEVLESADLGTPVPSCPGWTVLDLADHVGGVHRWATHAIVEGNADGRPTLAPRDRDGLVTWYRESAAGLLRALRERPADAPAWHFGPGPQVAGWWQRRQAHEITMHLWDAHQALGRPESIDPALAADGVDEARYVFFPRQVRLERIPPLTHSLAVVVAETGRTFVFSGDGTKDEPVDATVTGPAEALYLALWHRIRPDDASLEITGGLDVARSVLGAQVTA</sequence>
<evidence type="ECO:0000313" key="4">
    <source>
        <dbReference type="Proteomes" id="UP001501074"/>
    </source>
</evidence>
<feature type="domain" description="MDMPI C-terminal" evidence="1">
    <location>
        <begin position="142"/>
        <end position="229"/>
    </location>
</feature>
<reference evidence="4" key="1">
    <citation type="journal article" date="2019" name="Int. J. Syst. Evol. Microbiol.">
        <title>The Global Catalogue of Microorganisms (GCM) 10K type strain sequencing project: providing services to taxonomists for standard genome sequencing and annotation.</title>
        <authorList>
            <consortium name="The Broad Institute Genomics Platform"/>
            <consortium name="The Broad Institute Genome Sequencing Center for Infectious Disease"/>
            <person name="Wu L."/>
            <person name="Ma J."/>
        </authorList>
    </citation>
    <scope>NUCLEOTIDE SEQUENCE [LARGE SCALE GENOMIC DNA]</scope>
    <source>
        <strain evidence="4">JCM 16902</strain>
    </source>
</reference>
<organism evidence="3 4">
    <name type="scientific">Kineosporia mesophila</name>
    <dbReference type="NCBI Taxonomy" id="566012"/>
    <lineage>
        <taxon>Bacteria</taxon>
        <taxon>Bacillati</taxon>
        <taxon>Actinomycetota</taxon>
        <taxon>Actinomycetes</taxon>
        <taxon>Kineosporiales</taxon>
        <taxon>Kineosporiaceae</taxon>
        <taxon>Kineosporia</taxon>
    </lineage>
</organism>
<evidence type="ECO:0000313" key="3">
    <source>
        <dbReference type="EMBL" id="GAA3607038.1"/>
    </source>
</evidence>
<evidence type="ECO:0000259" key="1">
    <source>
        <dbReference type="Pfam" id="PF07398"/>
    </source>
</evidence>
<proteinExistence type="predicted"/>
<dbReference type="RefSeq" id="WP_231488280.1">
    <property type="nucleotide sequence ID" value="NZ_BAAAZO010000003.1"/>
</dbReference>
<dbReference type="InterPro" id="IPR010872">
    <property type="entry name" value="MDMPI_C-term_domain"/>
</dbReference>
<dbReference type="Pfam" id="PF11716">
    <property type="entry name" value="MDMPI_N"/>
    <property type="match status" value="1"/>
</dbReference>
<feature type="domain" description="Mycothiol-dependent maleylpyruvate isomerase metal-binding" evidence="2">
    <location>
        <begin position="14"/>
        <end position="128"/>
    </location>
</feature>
<dbReference type="InterPro" id="IPR024344">
    <property type="entry name" value="MDMPI_metal-binding"/>
</dbReference>
<dbReference type="NCBIfam" id="TIGR03083">
    <property type="entry name" value="maleylpyruvate isomerase family mycothiol-dependent enzyme"/>
    <property type="match status" value="1"/>
</dbReference>
<dbReference type="EMBL" id="BAAAZO010000003">
    <property type="protein sequence ID" value="GAA3607038.1"/>
    <property type="molecule type" value="Genomic_DNA"/>
</dbReference>
<keyword evidence="3" id="KW-0413">Isomerase</keyword>
<dbReference type="PANTHER" id="PTHR40758">
    <property type="entry name" value="CONSERVED PROTEIN"/>
    <property type="match status" value="1"/>
</dbReference>
<dbReference type="Pfam" id="PF07398">
    <property type="entry name" value="MDMPI_C"/>
    <property type="match status" value="1"/>
</dbReference>
<dbReference type="Proteomes" id="UP001501074">
    <property type="component" value="Unassembled WGS sequence"/>
</dbReference>
<dbReference type="InterPro" id="IPR017517">
    <property type="entry name" value="Maleyloyr_isom"/>
</dbReference>
<gene>
    <name evidence="3" type="ORF">GCM10022223_23730</name>
</gene>
<dbReference type="SUPFAM" id="SSF109854">
    <property type="entry name" value="DinB/YfiT-like putative metalloenzymes"/>
    <property type="match status" value="1"/>
</dbReference>
<dbReference type="PANTHER" id="PTHR40758:SF1">
    <property type="entry name" value="CONSERVED PROTEIN"/>
    <property type="match status" value="1"/>
</dbReference>
<protein>
    <submittedName>
        <fullName evidence="3">Maleylpyruvate isomerase family mycothiol-dependent enzyme</fullName>
    </submittedName>
</protein>
<dbReference type="InterPro" id="IPR034660">
    <property type="entry name" value="DinB/YfiT-like"/>
</dbReference>
<accession>A0ABP6ZEE4</accession>
<evidence type="ECO:0000259" key="2">
    <source>
        <dbReference type="Pfam" id="PF11716"/>
    </source>
</evidence>
<keyword evidence="4" id="KW-1185">Reference proteome</keyword>
<dbReference type="Gene3D" id="1.20.120.450">
    <property type="entry name" value="dinb family like domain"/>
    <property type="match status" value="1"/>
</dbReference>
<comment type="caution">
    <text evidence="3">The sequence shown here is derived from an EMBL/GenBank/DDBJ whole genome shotgun (WGS) entry which is preliminary data.</text>
</comment>